<name>A0A6J8DY11_MYTCO</name>
<protein>
    <recommendedName>
        <fullName evidence="5">Amine oxidase domain-containing protein</fullName>
    </recommendedName>
</protein>
<gene>
    <name evidence="6" type="ORF">MCOR_45628</name>
</gene>
<keyword evidence="2" id="KW-0560">Oxidoreductase</keyword>
<dbReference type="InterPro" id="IPR036188">
    <property type="entry name" value="FAD/NAD-bd_sf"/>
</dbReference>
<dbReference type="EMBL" id="CACVKT020008079">
    <property type="protein sequence ID" value="CAC5412638.1"/>
    <property type="molecule type" value="Genomic_DNA"/>
</dbReference>
<accession>A0A6J8DY11</accession>
<evidence type="ECO:0000256" key="2">
    <source>
        <dbReference type="ARBA" id="ARBA00023002"/>
    </source>
</evidence>
<dbReference type="Gene3D" id="3.50.50.60">
    <property type="entry name" value="FAD/NAD(P)-binding domain"/>
    <property type="match status" value="1"/>
</dbReference>
<evidence type="ECO:0000313" key="6">
    <source>
        <dbReference type="EMBL" id="CAC5412638.1"/>
    </source>
</evidence>
<dbReference type="GO" id="GO:0016491">
    <property type="term" value="F:oxidoreductase activity"/>
    <property type="evidence" value="ECO:0007669"/>
    <property type="project" value="UniProtKB-KW"/>
</dbReference>
<dbReference type="OrthoDB" id="9982100at2759"/>
<reference evidence="6 7" key="1">
    <citation type="submission" date="2020-06" db="EMBL/GenBank/DDBJ databases">
        <authorList>
            <person name="Li R."/>
            <person name="Bekaert M."/>
        </authorList>
    </citation>
    <scope>NUCLEOTIDE SEQUENCE [LARGE SCALE GENOMIC DNA]</scope>
    <source>
        <strain evidence="7">wild</strain>
    </source>
</reference>
<dbReference type="SUPFAM" id="SSF46689">
    <property type="entry name" value="Homeodomain-like"/>
    <property type="match status" value="1"/>
</dbReference>
<dbReference type="GO" id="GO:0050660">
    <property type="term" value="F:flavin adenine dinucleotide binding"/>
    <property type="evidence" value="ECO:0007669"/>
    <property type="project" value="TreeGrafter"/>
</dbReference>
<proteinExistence type="inferred from homology"/>
<dbReference type="InterPro" id="IPR009057">
    <property type="entry name" value="Homeodomain-like_sf"/>
</dbReference>
<dbReference type="InterPro" id="IPR002937">
    <property type="entry name" value="Amino_oxidase"/>
</dbReference>
<feature type="coiled-coil region" evidence="3">
    <location>
        <begin position="151"/>
        <end position="178"/>
    </location>
</feature>
<dbReference type="Pfam" id="PF01593">
    <property type="entry name" value="Amino_oxidase"/>
    <property type="match status" value="1"/>
</dbReference>
<dbReference type="InterPro" id="IPR050281">
    <property type="entry name" value="Flavin_monoamine_oxidase"/>
</dbReference>
<dbReference type="GO" id="GO:0006338">
    <property type="term" value="P:chromatin remodeling"/>
    <property type="evidence" value="ECO:0007669"/>
    <property type="project" value="TreeGrafter"/>
</dbReference>
<organism evidence="6 7">
    <name type="scientific">Mytilus coruscus</name>
    <name type="common">Sea mussel</name>
    <dbReference type="NCBI Taxonomy" id="42192"/>
    <lineage>
        <taxon>Eukaryota</taxon>
        <taxon>Metazoa</taxon>
        <taxon>Spiralia</taxon>
        <taxon>Lophotrochozoa</taxon>
        <taxon>Mollusca</taxon>
        <taxon>Bivalvia</taxon>
        <taxon>Autobranchia</taxon>
        <taxon>Pteriomorphia</taxon>
        <taxon>Mytilida</taxon>
        <taxon>Mytiloidea</taxon>
        <taxon>Mytilidae</taxon>
        <taxon>Mytilinae</taxon>
        <taxon>Mytilus</taxon>
    </lineage>
</organism>
<dbReference type="Proteomes" id="UP000507470">
    <property type="component" value="Unassembled WGS sequence"/>
</dbReference>
<comment type="similarity">
    <text evidence="1">Belongs to the flavin monoamine oxidase family.</text>
</comment>
<dbReference type="SUPFAM" id="SSF51905">
    <property type="entry name" value="FAD/NAD(P)-binding domain"/>
    <property type="match status" value="1"/>
</dbReference>
<feature type="compositionally biased region" description="Basic and acidic residues" evidence="4">
    <location>
        <begin position="50"/>
        <end position="85"/>
    </location>
</feature>
<dbReference type="SUPFAM" id="SSF54373">
    <property type="entry name" value="FAD-linked reductases, C-terminal domain"/>
    <property type="match status" value="1"/>
</dbReference>
<dbReference type="PANTHER" id="PTHR10742:SF386">
    <property type="entry name" value="LYSINE-SPECIFIC HISTONE DEMETHYLASE 1A"/>
    <property type="match status" value="1"/>
</dbReference>
<feature type="compositionally biased region" description="Acidic residues" evidence="4">
    <location>
        <begin position="86"/>
        <end position="99"/>
    </location>
</feature>
<evidence type="ECO:0000256" key="3">
    <source>
        <dbReference type="SAM" id="Coils"/>
    </source>
</evidence>
<dbReference type="AlphaFoldDB" id="A0A6J8DY11"/>
<evidence type="ECO:0000313" key="7">
    <source>
        <dbReference type="Proteomes" id="UP000507470"/>
    </source>
</evidence>
<dbReference type="GO" id="GO:0003682">
    <property type="term" value="F:chromatin binding"/>
    <property type="evidence" value="ECO:0007669"/>
    <property type="project" value="TreeGrafter"/>
</dbReference>
<feature type="region of interest" description="Disordered" evidence="4">
    <location>
        <begin position="1"/>
        <end position="99"/>
    </location>
</feature>
<dbReference type="Gene3D" id="3.90.660.10">
    <property type="match status" value="1"/>
</dbReference>
<sequence>MDDKKKSLNTEEDEDSDNSRRASRRKKAKVEYKEMDEQLANISEDEYYSEEEKKDKTVEKEVKDVKEVKEVKEKVEKPAPVKSETDPEIPDNVSENDDPTGLEGAAFQSRVPFDKMTSQEAACFPDIVQGPPQSQKVFLYLRNRISKLRDLDASCKEYDQLQAQQKEMEDKLHELEANPPSDVYLSTRDRQILDWHFANLEFANATPLTLLSLKHWDQDDDFEFSGSHLTVRNGYSCVPVALSEGLDIKLNTAVRKVVYTPSGVEVTVSNAKNNTNSQTLKGDAVLCTLPLGVLKECLRGNSLNSVQFQPALPEWKSAALQRMGFGNLNKVVLCFDRVFWDPSANLFGHVGSTTASRGELFLFWNLYKAPVLLALVAGEAAAIMENVSDDVIVGRSIAVLKGIFGNNAVPQPKETLVTRWRADPWSRGSYSYVAAGSSGNDYDLMATPVSPQAGTLPRLFFAGEHTIRNYPATVHGAFMSALREAGRIADQFLGAPYTLPSMKTEGAKT</sequence>
<dbReference type="PANTHER" id="PTHR10742">
    <property type="entry name" value="FLAVIN MONOAMINE OXIDASE"/>
    <property type="match status" value="1"/>
</dbReference>
<keyword evidence="7" id="KW-1185">Reference proteome</keyword>
<dbReference type="FunFam" id="3.90.660.10:FF:000001">
    <property type="entry name" value="Lysine-specific histone demethylase"/>
    <property type="match status" value="1"/>
</dbReference>
<evidence type="ECO:0000259" key="5">
    <source>
        <dbReference type="Pfam" id="PF01593"/>
    </source>
</evidence>
<feature type="domain" description="Amine oxidase" evidence="5">
    <location>
        <begin position="129"/>
        <end position="488"/>
    </location>
</feature>
<evidence type="ECO:0000256" key="1">
    <source>
        <dbReference type="ARBA" id="ARBA00005995"/>
    </source>
</evidence>
<keyword evidence="3" id="KW-0175">Coiled coil</keyword>
<evidence type="ECO:0000256" key="4">
    <source>
        <dbReference type="SAM" id="MobiDB-lite"/>
    </source>
</evidence>